<dbReference type="InterPro" id="IPR033704">
    <property type="entry name" value="dUTPase_trimeric"/>
</dbReference>
<dbReference type="NCBIfam" id="TIGR00576">
    <property type="entry name" value="dut"/>
    <property type="match status" value="1"/>
</dbReference>
<dbReference type="Pfam" id="PF00692">
    <property type="entry name" value="dUTPase"/>
    <property type="match status" value="1"/>
</dbReference>
<dbReference type="GO" id="GO:0004170">
    <property type="term" value="F:dUTP diphosphatase activity"/>
    <property type="evidence" value="ECO:0007669"/>
    <property type="project" value="UniProtKB-EC"/>
</dbReference>
<dbReference type="NCBIfam" id="NF001862">
    <property type="entry name" value="PRK00601.1"/>
    <property type="match status" value="1"/>
</dbReference>
<protein>
    <recommendedName>
        <fullName evidence="5">Deoxyuridine 5'-triphosphate nucleotidohydrolase</fullName>
        <shortName evidence="5">dUTPase</shortName>
        <ecNumber evidence="5">3.6.1.23</ecNumber>
    </recommendedName>
    <alternativeName>
        <fullName evidence="5">dUTP pyrophosphatase</fullName>
    </alternativeName>
</protein>
<comment type="caution">
    <text evidence="7">The sequence shown here is derived from an EMBL/GenBank/DDBJ whole genome shotgun (WGS) entry which is preliminary data.</text>
</comment>
<feature type="binding site" evidence="5">
    <location>
        <begin position="63"/>
        <end position="65"/>
    </location>
    <ligand>
        <name>substrate</name>
    </ligand>
</feature>
<dbReference type="InterPro" id="IPR029054">
    <property type="entry name" value="dUTPase-like"/>
</dbReference>
<dbReference type="EC" id="3.6.1.23" evidence="5"/>
<comment type="similarity">
    <text evidence="1 5">Belongs to the dUTPase family.</text>
</comment>
<evidence type="ECO:0000256" key="2">
    <source>
        <dbReference type="ARBA" id="ARBA00022801"/>
    </source>
</evidence>
<sequence>MTIRIINKSKNSLPAYETLHAAGMDLRANLETSVLLKPLERKLVPTGLFIELPEGFEAQIRPRSGLAYKHGISIVNAPGTIDADYRGEIGVLLVNLSDQDFEINPGERIAQMVVAKHERVDWQEVETLAETTRGAGGFGHTGK</sequence>
<dbReference type="SUPFAM" id="SSF51283">
    <property type="entry name" value="dUTPase-like"/>
    <property type="match status" value="1"/>
</dbReference>
<name>A0ABW2YY69_9SPHI</name>
<dbReference type="InterPro" id="IPR036157">
    <property type="entry name" value="dUTPase-like_sf"/>
</dbReference>
<keyword evidence="5" id="KW-0479">Metal-binding</keyword>
<evidence type="ECO:0000256" key="1">
    <source>
        <dbReference type="ARBA" id="ARBA00006581"/>
    </source>
</evidence>
<dbReference type="Proteomes" id="UP001596958">
    <property type="component" value="Unassembled WGS sequence"/>
</dbReference>
<dbReference type="EMBL" id="JBHTHU010000006">
    <property type="protein sequence ID" value="MFD0750565.1"/>
    <property type="molecule type" value="Genomic_DNA"/>
</dbReference>
<dbReference type="CDD" id="cd07557">
    <property type="entry name" value="trimeric_dUTPase"/>
    <property type="match status" value="1"/>
</dbReference>
<proteinExistence type="inferred from homology"/>
<evidence type="ECO:0000313" key="8">
    <source>
        <dbReference type="Proteomes" id="UP001596958"/>
    </source>
</evidence>
<keyword evidence="2 5" id="KW-0378">Hydrolase</keyword>
<feature type="domain" description="dUTPase-like" evidence="6">
    <location>
        <begin position="12"/>
        <end position="142"/>
    </location>
</feature>
<comment type="catalytic activity">
    <reaction evidence="4 5">
        <text>dUTP + H2O = dUMP + diphosphate + H(+)</text>
        <dbReference type="Rhea" id="RHEA:10248"/>
        <dbReference type="ChEBI" id="CHEBI:15377"/>
        <dbReference type="ChEBI" id="CHEBI:15378"/>
        <dbReference type="ChEBI" id="CHEBI:33019"/>
        <dbReference type="ChEBI" id="CHEBI:61555"/>
        <dbReference type="ChEBI" id="CHEBI:246422"/>
        <dbReference type="EC" id="3.6.1.23"/>
    </reaction>
</comment>
<evidence type="ECO:0000256" key="5">
    <source>
        <dbReference type="HAMAP-Rule" id="MF_00116"/>
    </source>
</evidence>
<dbReference type="RefSeq" id="WP_377099942.1">
    <property type="nucleotide sequence ID" value="NZ_JBHTHU010000006.1"/>
</dbReference>
<evidence type="ECO:0000256" key="4">
    <source>
        <dbReference type="ARBA" id="ARBA00047686"/>
    </source>
</evidence>
<feature type="binding site" evidence="5">
    <location>
        <position position="76"/>
    </location>
    <ligand>
        <name>substrate</name>
    </ligand>
</feature>
<comment type="caution">
    <text evidence="5">Lacks conserved residue(s) required for the propagation of feature annotation.</text>
</comment>
<keyword evidence="8" id="KW-1185">Reference proteome</keyword>
<evidence type="ECO:0000259" key="6">
    <source>
        <dbReference type="Pfam" id="PF00692"/>
    </source>
</evidence>
<reference evidence="8" key="1">
    <citation type="journal article" date="2019" name="Int. J. Syst. Evol. Microbiol.">
        <title>The Global Catalogue of Microorganisms (GCM) 10K type strain sequencing project: providing services to taxonomists for standard genome sequencing and annotation.</title>
        <authorList>
            <consortium name="The Broad Institute Genomics Platform"/>
            <consortium name="The Broad Institute Genome Sequencing Center for Infectious Disease"/>
            <person name="Wu L."/>
            <person name="Ma J."/>
        </authorList>
    </citation>
    <scope>NUCLEOTIDE SEQUENCE [LARGE SCALE GENOMIC DNA]</scope>
    <source>
        <strain evidence="8">CCUG 63418</strain>
    </source>
</reference>
<organism evidence="7 8">
    <name type="scientific">Mucilaginibacter calamicampi</name>
    <dbReference type="NCBI Taxonomy" id="1302352"/>
    <lineage>
        <taxon>Bacteria</taxon>
        <taxon>Pseudomonadati</taxon>
        <taxon>Bacteroidota</taxon>
        <taxon>Sphingobacteriia</taxon>
        <taxon>Sphingobacteriales</taxon>
        <taxon>Sphingobacteriaceae</taxon>
        <taxon>Mucilaginibacter</taxon>
    </lineage>
</organism>
<gene>
    <name evidence="5 7" type="primary">dut</name>
    <name evidence="7" type="ORF">ACFQZS_10450</name>
</gene>
<comment type="pathway">
    <text evidence="5">Pyrimidine metabolism; dUMP biosynthesis; dUMP from dCTP (dUTP route): step 2/2.</text>
</comment>
<keyword evidence="3 5" id="KW-0546">Nucleotide metabolism</keyword>
<keyword evidence="5" id="KW-0460">Magnesium</keyword>
<evidence type="ECO:0000313" key="7">
    <source>
        <dbReference type="EMBL" id="MFD0750565.1"/>
    </source>
</evidence>
<evidence type="ECO:0000256" key="3">
    <source>
        <dbReference type="ARBA" id="ARBA00023080"/>
    </source>
</evidence>
<dbReference type="InterPro" id="IPR008181">
    <property type="entry name" value="dUTPase"/>
</dbReference>
<dbReference type="PANTHER" id="PTHR11241">
    <property type="entry name" value="DEOXYURIDINE 5'-TRIPHOSPHATE NUCLEOTIDOHYDROLASE"/>
    <property type="match status" value="1"/>
</dbReference>
<feature type="binding site" evidence="5">
    <location>
        <begin position="80"/>
        <end position="82"/>
    </location>
    <ligand>
        <name>substrate</name>
    </ligand>
</feature>
<comment type="cofactor">
    <cofactor evidence="5">
        <name>Mg(2+)</name>
        <dbReference type="ChEBI" id="CHEBI:18420"/>
    </cofactor>
</comment>
<dbReference type="HAMAP" id="MF_00116">
    <property type="entry name" value="dUTPase_bact"/>
    <property type="match status" value="1"/>
</dbReference>
<dbReference type="Gene3D" id="2.70.40.10">
    <property type="match status" value="1"/>
</dbReference>
<accession>A0ABW2YY69</accession>
<comment type="function">
    <text evidence="5">This enzyme is involved in nucleotide metabolism: it produces dUMP, the immediate precursor of thymidine nucleotides and it decreases the intracellular concentration of dUTP so that uracil cannot be incorporated into DNA.</text>
</comment>
<dbReference type="PANTHER" id="PTHR11241:SF0">
    <property type="entry name" value="DEOXYURIDINE 5'-TRIPHOSPHATE NUCLEOTIDOHYDROLASE"/>
    <property type="match status" value="1"/>
</dbReference>